<proteinExistence type="predicted"/>
<keyword evidence="4" id="KW-0813">Transport</keyword>
<comment type="caution">
    <text evidence="6">The sequence shown here is derived from an EMBL/GenBank/DDBJ whole genome shotgun (WGS) entry which is preliminary data.</text>
</comment>
<evidence type="ECO:0000313" key="7">
    <source>
        <dbReference type="Proteomes" id="UP000239001"/>
    </source>
</evidence>
<evidence type="ECO:0000256" key="2">
    <source>
        <dbReference type="ARBA" id="ARBA00022737"/>
    </source>
</evidence>
<dbReference type="SMART" id="SM00237">
    <property type="entry name" value="Calx_beta"/>
    <property type="match status" value="4"/>
</dbReference>
<dbReference type="GO" id="GO:0005509">
    <property type="term" value="F:calcium ion binding"/>
    <property type="evidence" value="ECO:0007669"/>
    <property type="project" value="InterPro"/>
</dbReference>
<dbReference type="GO" id="GO:0007154">
    <property type="term" value="P:cell communication"/>
    <property type="evidence" value="ECO:0007669"/>
    <property type="project" value="InterPro"/>
</dbReference>
<protein>
    <recommendedName>
        <fullName evidence="5">F5/8 type C domain-containing protein</fullName>
    </recommendedName>
</protein>
<dbReference type="PANTHER" id="PTHR11878:SF65">
    <property type="entry name" value="NA_CA-EXCHANGE PROTEIN, ISOFORM G"/>
    <property type="match status" value="1"/>
</dbReference>
<keyword evidence="7" id="KW-1185">Reference proteome</keyword>
<keyword evidence="4" id="KW-0406">Ion transport</keyword>
<keyword evidence="2" id="KW-0677">Repeat</keyword>
<evidence type="ECO:0000256" key="1">
    <source>
        <dbReference type="ARBA" id="ARBA00022729"/>
    </source>
</evidence>
<dbReference type="AlphaFoldDB" id="A0A2T1LXC0"/>
<dbReference type="PANTHER" id="PTHR11878">
    <property type="entry name" value="SODIUM/CALCIUM EXCHANGER"/>
    <property type="match status" value="1"/>
</dbReference>
<dbReference type="InterPro" id="IPR051171">
    <property type="entry name" value="CaCA"/>
</dbReference>
<dbReference type="Gene3D" id="2.60.120.260">
    <property type="entry name" value="Galactose-binding domain-like"/>
    <property type="match status" value="1"/>
</dbReference>
<dbReference type="Proteomes" id="UP000239001">
    <property type="component" value="Unassembled WGS sequence"/>
</dbReference>
<dbReference type="EMBL" id="PXOH01000012">
    <property type="protein sequence ID" value="PSF36815.1"/>
    <property type="molecule type" value="Genomic_DNA"/>
</dbReference>
<reference evidence="6 7" key="1">
    <citation type="submission" date="2018-03" db="EMBL/GenBank/DDBJ databases">
        <title>The ancient ancestry and fast evolution of plastids.</title>
        <authorList>
            <person name="Moore K.R."/>
            <person name="Magnabosco C."/>
            <person name="Momper L."/>
            <person name="Gold D.A."/>
            <person name="Bosak T."/>
            <person name="Fournier G.P."/>
        </authorList>
    </citation>
    <scope>NUCLEOTIDE SEQUENCE [LARGE SCALE GENOMIC DNA]</scope>
    <source>
        <strain evidence="6 7">CCALA 016</strain>
    </source>
</reference>
<dbReference type="Pfam" id="PF03160">
    <property type="entry name" value="Calx-beta"/>
    <property type="match status" value="4"/>
</dbReference>
<evidence type="ECO:0000256" key="3">
    <source>
        <dbReference type="ARBA" id="ARBA00022837"/>
    </source>
</evidence>
<dbReference type="InterPro" id="IPR018511">
    <property type="entry name" value="Hemolysin-typ_Ca-bd_CS"/>
</dbReference>
<dbReference type="PROSITE" id="PS00330">
    <property type="entry name" value="HEMOLYSIN_CALCIUM"/>
    <property type="match status" value="1"/>
</dbReference>
<feature type="domain" description="F5/8 type C" evidence="5">
    <location>
        <begin position="113"/>
        <end position="257"/>
    </location>
</feature>
<keyword evidence="1" id="KW-0732">Signal</keyword>
<accession>A0A2T1LXC0</accession>
<dbReference type="GO" id="GO:0016020">
    <property type="term" value="C:membrane"/>
    <property type="evidence" value="ECO:0007669"/>
    <property type="project" value="InterPro"/>
</dbReference>
<sequence>MPSSIAFSSSLFSVNEDGTLINTITLTRSNDSVGEVSVTLTPTDGIATSPNDYNSTALIVNFANGETTKTVNIPIVNDQLREKTETINLTLSNPTNGATLGIQNTALLTIVDNENSVGTLLSQNLPSSSYTASQSWTSELSPDKAFDGDETKNWNAGNYATQWIEVDLGQVYSLSSIQLLIAQLPEGDTTHKIWVSNQPIGNSTSNATLASTFQSLTDNGQWLQDDFNNTTTGRYVQVKTVASPSYASWFEIEIYGQSSPQSTVSVSVSSTSVLENGTTNLVYTFSRTGSFTSPLTVNFSVAGTATFNTDYTQTGATSFNGTTGSITFAANSATKTLTLNPTGDTTIEPDETIALILTRNAAYNIGTTDIVVGTITNDDGVLPTLSINDITLTEGNSGTKNATFTITRTGTATQPITVNFATANGTATAGSDYTATLGSLTFATNETTKTINVPIIGDTTVEPNETFLVNLTNPTNATLADAQGLGTITNDDTNANVTLALDYSGISENSTTNFTYTFTRTGNLTNSLIVNINVAGTATFNTDYVQTGATSFSNTTGTITFAAGSATANLVINPTGDTTVEPNETVALTLTSGSEYDIGTTSTVTATIINDETRRQVATNGNDVILGSSKTDVIIGGLGNDTLTGGGNGDLFTFTNPNEGIDRITDFTPSDDLIVVKGSSFGGGLTSSDIIKATQFVIGTAATTAKHRFIYNSATGALLFDKDGTGTTAAIQFATLNTGLALTYEDIFVS</sequence>
<dbReference type="SUPFAM" id="SSF49785">
    <property type="entry name" value="Galactose-binding domain-like"/>
    <property type="match status" value="1"/>
</dbReference>
<gene>
    <name evidence="6" type="ORF">C7H19_12675</name>
</gene>
<organism evidence="6 7">
    <name type="scientific">Aphanothece hegewaldii CCALA 016</name>
    <dbReference type="NCBI Taxonomy" id="2107694"/>
    <lineage>
        <taxon>Bacteria</taxon>
        <taxon>Bacillati</taxon>
        <taxon>Cyanobacteriota</taxon>
        <taxon>Cyanophyceae</taxon>
        <taxon>Oscillatoriophycideae</taxon>
        <taxon>Chroococcales</taxon>
        <taxon>Aphanothecaceae</taxon>
        <taxon>Aphanothece</taxon>
    </lineage>
</organism>
<dbReference type="Pfam" id="PF00353">
    <property type="entry name" value="HemolysinCabind"/>
    <property type="match status" value="1"/>
</dbReference>
<keyword evidence="3" id="KW-0106">Calcium</keyword>
<evidence type="ECO:0000259" key="5">
    <source>
        <dbReference type="PROSITE" id="PS50022"/>
    </source>
</evidence>
<dbReference type="InterPro" id="IPR038081">
    <property type="entry name" value="CalX-like_sf"/>
</dbReference>
<dbReference type="SUPFAM" id="SSF141072">
    <property type="entry name" value="CalX-like"/>
    <property type="match status" value="4"/>
</dbReference>
<dbReference type="InterPro" id="IPR001343">
    <property type="entry name" value="Hemolysn_Ca-bd"/>
</dbReference>
<dbReference type="InterPro" id="IPR008979">
    <property type="entry name" value="Galactose-bd-like_sf"/>
</dbReference>
<reference evidence="6 7" key="2">
    <citation type="submission" date="2018-03" db="EMBL/GenBank/DDBJ databases">
        <authorList>
            <person name="Keele B.F."/>
        </authorList>
    </citation>
    <scope>NUCLEOTIDE SEQUENCE [LARGE SCALE GENOMIC DNA]</scope>
    <source>
        <strain evidence="6 7">CCALA 016</strain>
    </source>
</reference>
<dbReference type="Pfam" id="PF00754">
    <property type="entry name" value="F5_F8_type_C"/>
    <property type="match status" value="1"/>
</dbReference>
<dbReference type="SUPFAM" id="SSF51120">
    <property type="entry name" value="beta-Roll"/>
    <property type="match status" value="1"/>
</dbReference>
<dbReference type="Gene3D" id="2.60.40.2030">
    <property type="match status" value="4"/>
</dbReference>
<evidence type="ECO:0000256" key="4">
    <source>
        <dbReference type="ARBA" id="ARBA00023065"/>
    </source>
</evidence>
<dbReference type="GO" id="GO:0030001">
    <property type="term" value="P:metal ion transport"/>
    <property type="evidence" value="ECO:0007669"/>
    <property type="project" value="TreeGrafter"/>
</dbReference>
<dbReference type="PROSITE" id="PS50022">
    <property type="entry name" value="FA58C_3"/>
    <property type="match status" value="1"/>
</dbReference>
<dbReference type="InterPro" id="IPR000421">
    <property type="entry name" value="FA58C"/>
</dbReference>
<name>A0A2T1LXC0_9CHRO</name>
<dbReference type="RefSeq" id="WP_106457246.1">
    <property type="nucleotide sequence ID" value="NZ_PXOH01000012.1"/>
</dbReference>
<dbReference type="InterPro" id="IPR011049">
    <property type="entry name" value="Serralysin-like_metalloprot_C"/>
</dbReference>
<dbReference type="InterPro" id="IPR003644">
    <property type="entry name" value="Calx_beta"/>
</dbReference>
<dbReference type="OrthoDB" id="415385at2"/>
<evidence type="ECO:0000313" key="6">
    <source>
        <dbReference type="EMBL" id="PSF36815.1"/>
    </source>
</evidence>